<dbReference type="EMBL" id="FXUY01000001">
    <property type="protein sequence ID" value="SMQ27795.1"/>
    <property type="molecule type" value="Genomic_DNA"/>
</dbReference>
<name>A0ACD2U9U4_9PSED</name>
<keyword evidence="2" id="KW-1185">Reference proteome</keyword>
<evidence type="ECO:0000313" key="2">
    <source>
        <dbReference type="Proteomes" id="UP001158048"/>
    </source>
</evidence>
<protein>
    <submittedName>
        <fullName evidence="1">Uncharacterized protein</fullName>
    </submittedName>
</protein>
<evidence type="ECO:0000313" key="1">
    <source>
        <dbReference type="EMBL" id="SMQ27795.1"/>
    </source>
</evidence>
<gene>
    <name evidence="1" type="ORF">SAMN04488483_3904</name>
</gene>
<proteinExistence type="predicted"/>
<comment type="caution">
    <text evidence="1">The sequence shown here is derived from an EMBL/GenBank/DDBJ whole genome shotgun (WGS) entry which is preliminary data.</text>
</comment>
<organism evidence="1 2">
    <name type="scientific">Pseudomonas helmanticensis</name>
    <dbReference type="NCBI Taxonomy" id="1471381"/>
    <lineage>
        <taxon>Bacteria</taxon>
        <taxon>Pseudomonadati</taxon>
        <taxon>Pseudomonadota</taxon>
        <taxon>Gammaproteobacteria</taxon>
        <taxon>Pseudomonadales</taxon>
        <taxon>Pseudomonadaceae</taxon>
        <taxon>Pseudomonas</taxon>
    </lineage>
</organism>
<dbReference type="Proteomes" id="UP001158048">
    <property type="component" value="Unassembled WGS sequence"/>
</dbReference>
<sequence>MQVNHPMITDSLVWFLSSTGESVFVAHTLQGQVVYLPLYERLLRGTVNFSAFTDTDALSIAAFSLSLRQVL</sequence>
<accession>A0ACD2U9U4</accession>
<reference evidence="1" key="1">
    <citation type="submission" date="2017-05" db="EMBL/GenBank/DDBJ databases">
        <authorList>
            <person name="Varghese N."/>
            <person name="Submissions S."/>
        </authorList>
    </citation>
    <scope>NUCLEOTIDE SEQUENCE</scope>
    <source>
        <strain evidence="1">LMG 28168</strain>
    </source>
</reference>